<keyword evidence="2" id="KW-1185">Reference proteome</keyword>
<dbReference type="RefSeq" id="WP_147451059.1">
    <property type="nucleotide sequence ID" value="NZ_RAWB01000041.1"/>
</dbReference>
<gene>
    <name evidence="1" type="ORF">D7V93_06385</name>
</gene>
<organism evidence="1 2">
    <name type="scientific">Corallococcus llansteffanensis</name>
    <dbReference type="NCBI Taxonomy" id="2316731"/>
    <lineage>
        <taxon>Bacteria</taxon>
        <taxon>Pseudomonadati</taxon>
        <taxon>Myxococcota</taxon>
        <taxon>Myxococcia</taxon>
        <taxon>Myxococcales</taxon>
        <taxon>Cystobacterineae</taxon>
        <taxon>Myxococcaceae</taxon>
        <taxon>Corallococcus</taxon>
    </lineage>
</organism>
<evidence type="ECO:0000313" key="2">
    <source>
        <dbReference type="Proteomes" id="UP000272888"/>
    </source>
</evidence>
<dbReference type="EMBL" id="RAWB01000041">
    <property type="protein sequence ID" value="RKH65188.1"/>
    <property type="molecule type" value="Genomic_DNA"/>
</dbReference>
<dbReference type="Gene3D" id="3.40.390.10">
    <property type="entry name" value="Collagenase (Catalytic Domain)"/>
    <property type="match status" value="1"/>
</dbReference>
<dbReference type="GO" id="GO:0008237">
    <property type="term" value="F:metallopeptidase activity"/>
    <property type="evidence" value="ECO:0007669"/>
    <property type="project" value="InterPro"/>
</dbReference>
<reference evidence="2" key="1">
    <citation type="submission" date="2018-09" db="EMBL/GenBank/DDBJ databases">
        <authorList>
            <person name="Livingstone P.G."/>
            <person name="Whitworth D.E."/>
        </authorList>
    </citation>
    <scope>NUCLEOTIDE SEQUENCE [LARGE SCALE GENOMIC DNA]</scope>
    <source>
        <strain evidence="2">CA051B</strain>
    </source>
</reference>
<dbReference type="AlphaFoldDB" id="A0A3A8QAI2"/>
<sequence>MPTYQVPNSKGEKWGLLKSHMGLPASSPKALGAGLDLAVAGLQLIENQLLIDLGLAFHADVRKALYLYFNIPLQGSKALLESTVGEIINVLRTTRKGLEDEFGKLEIVQNEDGRSPTLNGYVIRNALTGAVGPIHINFPKIMGMQADLGFGGAYWAGLLVHEATHRYAATTDLVGKVRRQGQDNTDGYLSGSIRGNTIAQFTADLEDRAADAARRRVAGDKIDHITTAQHLTNADSYTWFFIAMLQAYDTTLPISKKFNGIYRDFQSAAARFVQVQRETLAADAALSAMADILNIVYYAPA</sequence>
<protein>
    <submittedName>
        <fullName evidence="1">Uncharacterized protein</fullName>
    </submittedName>
</protein>
<proteinExistence type="predicted"/>
<name>A0A3A8QAI2_9BACT</name>
<dbReference type="InterPro" id="IPR024079">
    <property type="entry name" value="MetalloPept_cat_dom_sf"/>
</dbReference>
<comment type="caution">
    <text evidence="1">The sequence shown here is derived from an EMBL/GenBank/DDBJ whole genome shotgun (WGS) entry which is preliminary data.</text>
</comment>
<evidence type="ECO:0000313" key="1">
    <source>
        <dbReference type="EMBL" id="RKH65188.1"/>
    </source>
</evidence>
<dbReference type="Proteomes" id="UP000272888">
    <property type="component" value="Unassembled WGS sequence"/>
</dbReference>
<accession>A0A3A8QAI2</accession>